<evidence type="ECO:0000256" key="2">
    <source>
        <dbReference type="SAM" id="Phobius"/>
    </source>
</evidence>
<sequence length="372" mass="42132">MASETNIQLPRTMEDFSAILRELTVTTGDAMASLYSLEVATINANREHQSHQAPRYKEIRQALKRYWEEIMQFLSKCHSFGVDVESLARATRDSDAEALNDFLEDMISKSKRCIEKGEESLTYYVPFWDIYSGYEAEFVADLKKSNEDRDCSGSQPSHPESDAPESYQMLLPDIHGYNNVGDEHHKKFHFSYKLVHDNIEALYPNGFEAKDRFRASIEKMHHQHTSLISFMKTQHEICNQCIVRMKTPAQAAAITKHADNLTSKWKEYQTEINSCIAFLSKMCDAINVAAAASPPRNYWHQRQRAVSSCDSLGGEERADDEETSAFGRSNLHIPVVALAGGCVMCLVIVCLLGDASRRDYLVKNLGKITLTL</sequence>
<evidence type="ECO:0000313" key="3">
    <source>
        <dbReference type="EMBL" id="KIM34530.1"/>
    </source>
</evidence>
<dbReference type="AlphaFoldDB" id="A0A0C3BCH7"/>
<keyword evidence="4" id="KW-1185">Reference proteome</keyword>
<reference evidence="3 4" key="1">
    <citation type="submission" date="2014-04" db="EMBL/GenBank/DDBJ databases">
        <authorList>
            <consortium name="DOE Joint Genome Institute"/>
            <person name="Kuo A."/>
            <person name="Zuccaro A."/>
            <person name="Kohler A."/>
            <person name="Nagy L.G."/>
            <person name="Floudas D."/>
            <person name="Copeland A."/>
            <person name="Barry K.W."/>
            <person name="Cichocki N."/>
            <person name="Veneault-Fourrey C."/>
            <person name="LaButti K."/>
            <person name="Lindquist E.A."/>
            <person name="Lipzen A."/>
            <person name="Lundell T."/>
            <person name="Morin E."/>
            <person name="Murat C."/>
            <person name="Sun H."/>
            <person name="Tunlid A."/>
            <person name="Henrissat B."/>
            <person name="Grigoriev I.V."/>
            <person name="Hibbett D.S."/>
            <person name="Martin F."/>
            <person name="Nordberg H.P."/>
            <person name="Cantor M.N."/>
            <person name="Hua S.X."/>
        </authorList>
    </citation>
    <scope>NUCLEOTIDE SEQUENCE [LARGE SCALE GENOMIC DNA]</scope>
    <source>
        <strain evidence="3 4">MAFF 305830</strain>
    </source>
</reference>
<dbReference type="HOGENOM" id="CLU_744263_0_0_1"/>
<gene>
    <name evidence="3" type="ORF">M408DRAFT_325908</name>
</gene>
<keyword evidence="2" id="KW-0812">Transmembrane</keyword>
<accession>A0A0C3BCH7</accession>
<organism evidence="3 4">
    <name type="scientific">Serendipita vermifera MAFF 305830</name>
    <dbReference type="NCBI Taxonomy" id="933852"/>
    <lineage>
        <taxon>Eukaryota</taxon>
        <taxon>Fungi</taxon>
        <taxon>Dikarya</taxon>
        <taxon>Basidiomycota</taxon>
        <taxon>Agaricomycotina</taxon>
        <taxon>Agaricomycetes</taxon>
        <taxon>Sebacinales</taxon>
        <taxon>Serendipitaceae</taxon>
        <taxon>Serendipita</taxon>
    </lineage>
</organism>
<keyword evidence="2" id="KW-0472">Membrane</keyword>
<name>A0A0C3BCH7_SERVB</name>
<feature type="region of interest" description="Disordered" evidence="1">
    <location>
        <begin position="146"/>
        <end position="165"/>
    </location>
</feature>
<reference evidence="4" key="2">
    <citation type="submission" date="2015-01" db="EMBL/GenBank/DDBJ databases">
        <title>Evolutionary Origins and Diversification of the Mycorrhizal Mutualists.</title>
        <authorList>
            <consortium name="DOE Joint Genome Institute"/>
            <consortium name="Mycorrhizal Genomics Consortium"/>
            <person name="Kohler A."/>
            <person name="Kuo A."/>
            <person name="Nagy L.G."/>
            <person name="Floudas D."/>
            <person name="Copeland A."/>
            <person name="Barry K.W."/>
            <person name="Cichocki N."/>
            <person name="Veneault-Fourrey C."/>
            <person name="LaButti K."/>
            <person name="Lindquist E.A."/>
            <person name="Lipzen A."/>
            <person name="Lundell T."/>
            <person name="Morin E."/>
            <person name="Murat C."/>
            <person name="Riley R."/>
            <person name="Ohm R."/>
            <person name="Sun H."/>
            <person name="Tunlid A."/>
            <person name="Henrissat B."/>
            <person name="Grigoriev I.V."/>
            <person name="Hibbett D.S."/>
            <person name="Martin F."/>
        </authorList>
    </citation>
    <scope>NUCLEOTIDE SEQUENCE [LARGE SCALE GENOMIC DNA]</scope>
    <source>
        <strain evidence="4">MAFF 305830</strain>
    </source>
</reference>
<feature type="transmembrane region" description="Helical" evidence="2">
    <location>
        <begin position="331"/>
        <end position="353"/>
    </location>
</feature>
<dbReference type="Proteomes" id="UP000054097">
    <property type="component" value="Unassembled WGS sequence"/>
</dbReference>
<evidence type="ECO:0000256" key="1">
    <source>
        <dbReference type="SAM" id="MobiDB-lite"/>
    </source>
</evidence>
<keyword evidence="2" id="KW-1133">Transmembrane helix</keyword>
<proteinExistence type="predicted"/>
<evidence type="ECO:0000313" key="4">
    <source>
        <dbReference type="Proteomes" id="UP000054097"/>
    </source>
</evidence>
<protein>
    <submittedName>
        <fullName evidence="3">Uncharacterized protein</fullName>
    </submittedName>
</protein>
<dbReference type="EMBL" id="KN824277">
    <property type="protein sequence ID" value="KIM34530.1"/>
    <property type="molecule type" value="Genomic_DNA"/>
</dbReference>